<dbReference type="HOGENOM" id="CLU_2182686_0_0_9"/>
<proteinExistence type="inferred from homology"/>
<dbReference type="AlphaFoldDB" id="F4LSM6"/>
<dbReference type="Proteomes" id="UP000010802">
    <property type="component" value="Chromosome"/>
</dbReference>
<evidence type="ECO:0000256" key="1">
    <source>
        <dbReference type="ARBA" id="ARBA00007521"/>
    </source>
</evidence>
<dbReference type="RefSeq" id="WP_013779335.1">
    <property type="nucleotide sequence ID" value="NC_015519.1"/>
</dbReference>
<dbReference type="PANTHER" id="PTHR33988:SF2">
    <property type="entry name" value="ENDORIBONUCLEASE MAZF"/>
    <property type="match status" value="1"/>
</dbReference>
<dbReference type="Pfam" id="PF02452">
    <property type="entry name" value="PemK_toxin"/>
    <property type="match status" value="1"/>
</dbReference>
<accession>F4LSM6</accession>
<dbReference type="InterPro" id="IPR003477">
    <property type="entry name" value="PemK-like"/>
</dbReference>
<dbReference type="EMBL" id="HF563609">
    <property type="protein sequence ID" value="CDI41002.1"/>
    <property type="molecule type" value="Genomic_DNA"/>
</dbReference>
<dbReference type="GO" id="GO:0016075">
    <property type="term" value="P:rRNA catabolic process"/>
    <property type="evidence" value="ECO:0007669"/>
    <property type="project" value="TreeGrafter"/>
</dbReference>
<dbReference type="SUPFAM" id="SSF50118">
    <property type="entry name" value="Cell growth inhibitor/plasmid maintenance toxic component"/>
    <property type="match status" value="1"/>
</dbReference>
<dbReference type="GO" id="GO:0004521">
    <property type="term" value="F:RNA endonuclease activity"/>
    <property type="evidence" value="ECO:0007669"/>
    <property type="project" value="TreeGrafter"/>
</dbReference>
<dbReference type="PANTHER" id="PTHR33988">
    <property type="entry name" value="ENDORIBONUCLEASE MAZF-RELATED"/>
    <property type="match status" value="1"/>
</dbReference>
<keyword evidence="4" id="KW-1185">Reference proteome</keyword>
<dbReference type="Gene3D" id="2.30.30.110">
    <property type="match status" value="1"/>
</dbReference>
<keyword evidence="2" id="KW-1277">Toxin-antitoxin system</keyword>
<dbReference type="KEGG" id="tep:TepRe1_2301"/>
<dbReference type="GO" id="GO:0006402">
    <property type="term" value="P:mRNA catabolic process"/>
    <property type="evidence" value="ECO:0007669"/>
    <property type="project" value="TreeGrafter"/>
</dbReference>
<reference evidence="4" key="1">
    <citation type="journal article" date="2013" name="Genome Announc.">
        <title>First genome sequence of a syntrophic acetate-oxidizing bacterium, Tepidanaerobacter acetatoxydans strain Re1.</title>
        <authorList>
            <person name="Manzoor S."/>
            <person name="Bongcam-Rudloff E."/>
            <person name="Schnurer A."/>
            <person name="Muller B."/>
        </authorList>
    </citation>
    <scope>NUCLEOTIDE SEQUENCE [LARGE SCALE GENOMIC DNA]</scope>
    <source>
        <strain evidence="4">Re1</strain>
    </source>
</reference>
<evidence type="ECO:0000313" key="4">
    <source>
        <dbReference type="Proteomes" id="UP000010802"/>
    </source>
</evidence>
<comment type="similarity">
    <text evidence="1">Belongs to the PemK/MazF family.</text>
</comment>
<protein>
    <submittedName>
        <fullName evidence="3">PemK family protein</fullName>
    </submittedName>
</protein>
<name>F4LSM6_TEPAE</name>
<dbReference type="InterPro" id="IPR011067">
    <property type="entry name" value="Plasmid_toxin/cell-grow_inhib"/>
</dbReference>
<evidence type="ECO:0000256" key="2">
    <source>
        <dbReference type="ARBA" id="ARBA00022649"/>
    </source>
</evidence>
<dbReference type="KEGG" id="tae:TepiRe1_2473"/>
<dbReference type="eggNOG" id="COG2337">
    <property type="taxonomic scope" value="Bacteria"/>
</dbReference>
<gene>
    <name evidence="3" type="ordered locus">TEPIRE1_2473</name>
</gene>
<dbReference type="STRING" id="1209989.TepRe1_2301"/>
<dbReference type="GO" id="GO:0003677">
    <property type="term" value="F:DNA binding"/>
    <property type="evidence" value="ECO:0007669"/>
    <property type="project" value="InterPro"/>
</dbReference>
<organism evidence="3 4">
    <name type="scientific">Tepidanaerobacter acetatoxydans (strain DSM 21804 / JCM 16047 / Re1)</name>
    <dbReference type="NCBI Taxonomy" id="1209989"/>
    <lineage>
        <taxon>Bacteria</taxon>
        <taxon>Bacillati</taxon>
        <taxon>Bacillota</taxon>
        <taxon>Clostridia</taxon>
        <taxon>Thermosediminibacterales</taxon>
        <taxon>Tepidanaerobacteraceae</taxon>
        <taxon>Tepidanaerobacter</taxon>
    </lineage>
</organism>
<evidence type="ECO:0000313" key="3">
    <source>
        <dbReference type="EMBL" id="CDI41002.1"/>
    </source>
</evidence>
<sequence length="109" mass="12360">MISNTIKYAPTIIVAPITSLKSKTILPTHITIDKEHSGMDVDSVVLLEKVLTIEKKSLRNKMGHINDNIMQQVSRAWMMIGGIETEPNEQIISDKYIIRGEIEWINTVK</sequence>